<name>A0A6B1DTN4_9CHLR</name>
<comment type="caution">
    <text evidence="1">The sequence shown here is derived from an EMBL/GenBank/DDBJ whole genome shotgun (WGS) entry which is preliminary data.</text>
</comment>
<dbReference type="AlphaFoldDB" id="A0A6B1DTN4"/>
<proteinExistence type="predicted"/>
<accession>A0A6B1DTN4</accession>
<gene>
    <name evidence="1" type="ORF">F4Y08_12670</name>
</gene>
<evidence type="ECO:0000313" key="1">
    <source>
        <dbReference type="EMBL" id="MYD91170.1"/>
    </source>
</evidence>
<sequence length="91" mass="10387">MSAASDAAPTFFCQRCRKVARTVAFGGEPEHVLCPVCGRTHPVSKLHALVPEMRRVLSEQVLQDILRSRRRRHYRVDKGAHGFIVRIELQH</sequence>
<organism evidence="1">
    <name type="scientific">Caldilineaceae bacterium SB0662_bin_9</name>
    <dbReference type="NCBI Taxonomy" id="2605258"/>
    <lineage>
        <taxon>Bacteria</taxon>
        <taxon>Bacillati</taxon>
        <taxon>Chloroflexota</taxon>
        <taxon>Caldilineae</taxon>
        <taxon>Caldilineales</taxon>
        <taxon>Caldilineaceae</taxon>
    </lineage>
</organism>
<protein>
    <submittedName>
        <fullName evidence="1">Uncharacterized protein</fullName>
    </submittedName>
</protein>
<dbReference type="EMBL" id="VXPY01000089">
    <property type="protein sequence ID" value="MYD91170.1"/>
    <property type="molecule type" value="Genomic_DNA"/>
</dbReference>
<reference evidence="1" key="1">
    <citation type="submission" date="2019-09" db="EMBL/GenBank/DDBJ databases">
        <title>Characterisation of the sponge microbiome using genome-centric metagenomics.</title>
        <authorList>
            <person name="Engelberts J.P."/>
            <person name="Robbins S.J."/>
            <person name="De Goeij J.M."/>
            <person name="Aranda M."/>
            <person name="Bell S.C."/>
            <person name="Webster N.S."/>
        </authorList>
    </citation>
    <scope>NUCLEOTIDE SEQUENCE</scope>
    <source>
        <strain evidence="1">SB0662_bin_9</strain>
    </source>
</reference>